<organism evidence="1 2">
    <name type="scientific">Selenihalanaerobacter shriftii</name>
    <dbReference type="NCBI Taxonomy" id="142842"/>
    <lineage>
        <taxon>Bacteria</taxon>
        <taxon>Bacillati</taxon>
        <taxon>Bacillota</taxon>
        <taxon>Clostridia</taxon>
        <taxon>Halanaerobiales</taxon>
        <taxon>Halobacteroidaceae</taxon>
        <taxon>Selenihalanaerobacter</taxon>
    </lineage>
</organism>
<gene>
    <name evidence="1" type="ORF">SAMN02745118_01910</name>
</gene>
<dbReference type="AlphaFoldDB" id="A0A1T4NTA8"/>
<evidence type="ECO:0000313" key="2">
    <source>
        <dbReference type="Proteomes" id="UP000190625"/>
    </source>
</evidence>
<dbReference type="EMBL" id="FUWM01000016">
    <property type="protein sequence ID" value="SJZ82385.1"/>
    <property type="molecule type" value="Genomic_DNA"/>
</dbReference>
<protein>
    <submittedName>
        <fullName evidence="1">Uncharacterized protein</fullName>
    </submittedName>
</protein>
<dbReference type="RefSeq" id="WP_078810357.1">
    <property type="nucleotide sequence ID" value="NZ_FUWM01000016.1"/>
</dbReference>
<keyword evidence="2" id="KW-1185">Reference proteome</keyword>
<evidence type="ECO:0000313" key="1">
    <source>
        <dbReference type="EMBL" id="SJZ82385.1"/>
    </source>
</evidence>
<name>A0A1T4NTA8_9FIRM</name>
<accession>A0A1T4NTA8</accession>
<proteinExistence type="predicted"/>
<sequence length="327" mass="38476">MKESLPLSEAFLEEVLNDEVKKLFKRHIDMKVFMKLLSEYDEMWKLNRLEDDFKNVIQDINLSEEEIEILIDGIIKVILDPDFLNVLEEGVKFIRDNLYTNLSDGAKLFSKKFKEFVKELMKDYPKNKNCIIGLLLKEYKDSSEDLLKDSLEFRSLKGIEEDDDKIAMRQMLKTYGSIVENRYVSYLKLVSNIFYNCKVTKNLDKKSPGTIARKLEKSFENHYSEYKDLVDIWEITIRNSNAHNDFEFKDSNKILIYNAPNGKRKHKKLLTKNQLSTRLSNLVERFIPVGALHVAILDIIIDVFLFGEQNYLHKLIELIKNDLEVQN</sequence>
<reference evidence="2" key="1">
    <citation type="submission" date="2017-02" db="EMBL/GenBank/DDBJ databases">
        <authorList>
            <person name="Varghese N."/>
            <person name="Submissions S."/>
        </authorList>
    </citation>
    <scope>NUCLEOTIDE SEQUENCE [LARGE SCALE GENOMIC DNA]</scope>
    <source>
        <strain evidence="2">ATCC BAA-73</strain>
    </source>
</reference>
<dbReference type="Proteomes" id="UP000190625">
    <property type="component" value="Unassembled WGS sequence"/>
</dbReference>